<comment type="caution">
    <text evidence="8">The sequence shown here is derived from an EMBL/GenBank/DDBJ whole genome shotgun (WGS) entry which is preliminary data.</text>
</comment>
<dbReference type="InterPro" id="IPR000477">
    <property type="entry name" value="RT_dom"/>
</dbReference>
<dbReference type="GO" id="GO:0003676">
    <property type="term" value="F:nucleic acid binding"/>
    <property type="evidence" value="ECO:0007669"/>
    <property type="project" value="InterPro"/>
</dbReference>
<dbReference type="Gene3D" id="3.30.420.10">
    <property type="entry name" value="Ribonuclease H-like superfamily/Ribonuclease H"/>
    <property type="match status" value="1"/>
</dbReference>
<dbReference type="PROSITE" id="PS50878">
    <property type="entry name" value="RT_POL"/>
    <property type="match status" value="1"/>
</dbReference>
<dbReference type="FunFam" id="3.10.20.370:FF:000001">
    <property type="entry name" value="Retrovirus-related Pol polyprotein from transposon 17.6-like protein"/>
    <property type="match status" value="1"/>
</dbReference>
<dbReference type="Gene3D" id="1.10.340.70">
    <property type="match status" value="1"/>
</dbReference>
<evidence type="ECO:0000259" key="7">
    <source>
        <dbReference type="PROSITE" id="PS50994"/>
    </source>
</evidence>
<keyword evidence="2" id="KW-0548">Nucleotidyltransferase</keyword>
<evidence type="ECO:0000256" key="3">
    <source>
        <dbReference type="ARBA" id="ARBA00022722"/>
    </source>
</evidence>
<dbReference type="SUPFAM" id="SSF53098">
    <property type="entry name" value="Ribonuclease H-like"/>
    <property type="match status" value="1"/>
</dbReference>
<dbReference type="PROSITE" id="PS50994">
    <property type="entry name" value="INTEGRASE"/>
    <property type="match status" value="1"/>
</dbReference>
<dbReference type="GO" id="GO:0015074">
    <property type="term" value="P:DNA integration"/>
    <property type="evidence" value="ECO:0007669"/>
    <property type="project" value="InterPro"/>
</dbReference>
<dbReference type="PANTHER" id="PTHR37984">
    <property type="entry name" value="PROTEIN CBG26694"/>
    <property type="match status" value="1"/>
</dbReference>
<dbReference type="InterPro" id="IPR041577">
    <property type="entry name" value="RT_RNaseH_2"/>
</dbReference>
<keyword evidence="3" id="KW-0540">Nuclease</keyword>
<feature type="domain" description="Integrase catalytic" evidence="7">
    <location>
        <begin position="823"/>
        <end position="983"/>
    </location>
</feature>
<dbReference type="SUPFAM" id="SSF56672">
    <property type="entry name" value="DNA/RNA polymerases"/>
    <property type="match status" value="1"/>
</dbReference>
<keyword evidence="9" id="KW-1185">Reference proteome</keyword>
<dbReference type="InterPro" id="IPR050951">
    <property type="entry name" value="Retrovirus_Pol_polyprotein"/>
</dbReference>
<name>A0A8H7SBL3_9FUNG</name>
<dbReference type="InterPro" id="IPR041588">
    <property type="entry name" value="Integrase_H2C2"/>
</dbReference>
<dbReference type="GO" id="GO:0005634">
    <property type="term" value="C:nucleus"/>
    <property type="evidence" value="ECO:0007669"/>
    <property type="project" value="UniProtKB-ARBA"/>
</dbReference>
<dbReference type="Proteomes" id="UP000646827">
    <property type="component" value="Unassembled WGS sequence"/>
</dbReference>
<reference evidence="8 9" key="1">
    <citation type="submission" date="2020-12" db="EMBL/GenBank/DDBJ databases">
        <title>Metabolic potential, ecology and presence of endohyphal bacteria is reflected in genomic diversity of Mucoromycotina.</title>
        <authorList>
            <person name="Muszewska A."/>
            <person name="Okrasinska A."/>
            <person name="Steczkiewicz K."/>
            <person name="Drgas O."/>
            <person name="Orlowska M."/>
            <person name="Perlinska-Lenart U."/>
            <person name="Aleksandrzak-Piekarczyk T."/>
            <person name="Szatraj K."/>
            <person name="Zielenkiewicz U."/>
            <person name="Pilsyk S."/>
            <person name="Malc E."/>
            <person name="Mieczkowski P."/>
            <person name="Kruszewska J.S."/>
            <person name="Biernat P."/>
            <person name="Pawlowska J."/>
        </authorList>
    </citation>
    <scope>NUCLEOTIDE SEQUENCE [LARGE SCALE GENOMIC DNA]</scope>
    <source>
        <strain evidence="8 9">CBS 142.35</strain>
    </source>
</reference>
<accession>A0A8H7SBL3</accession>
<proteinExistence type="predicted"/>
<evidence type="ECO:0000259" key="6">
    <source>
        <dbReference type="PROSITE" id="PS50878"/>
    </source>
</evidence>
<dbReference type="SUPFAM" id="SSF50630">
    <property type="entry name" value="Acid proteases"/>
    <property type="match status" value="1"/>
</dbReference>
<dbReference type="GO" id="GO:0016779">
    <property type="term" value="F:nucleotidyltransferase activity"/>
    <property type="evidence" value="ECO:0007669"/>
    <property type="project" value="UniProtKB-KW"/>
</dbReference>
<dbReference type="CDD" id="cd00303">
    <property type="entry name" value="retropepsin_like"/>
    <property type="match status" value="1"/>
</dbReference>
<dbReference type="Pfam" id="PF00078">
    <property type="entry name" value="RVT_1"/>
    <property type="match status" value="1"/>
</dbReference>
<dbReference type="InterPro" id="IPR036397">
    <property type="entry name" value="RNaseH_sf"/>
</dbReference>
<dbReference type="Pfam" id="PF00665">
    <property type="entry name" value="rve"/>
    <property type="match status" value="1"/>
</dbReference>
<dbReference type="InterPro" id="IPR043128">
    <property type="entry name" value="Rev_trsase/Diguanyl_cyclase"/>
</dbReference>
<dbReference type="FunFam" id="3.30.70.270:FF:000020">
    <property type="entry name" value="Transposon Tf2-6 polyprotein-like Protein"/>
    <property type="match status" value="1"/>
</dbReference>
<dbReference type="InterPro" id="IPR012337">
    <property type="entry name" value="RNaseH-like_sf"/>
</dbReference>
<dbReference type="Pfam" id="PF17921">
    <property type="entry name" value="Integrase_H2C2"/>
    <property type="match status" value="1"/>
</dbReference>
<keyword evidence="5" id="KW-0511">Multifunctional enzyme</keyword>
<dbReference type="InterPro" id="IPR043502">
    <property type="entry name" value="DNA/RNA_pol_sf"/>
</dbReference>
<dbReference type="Gene3D" id="3.30.70.270">
    <property type="match status" value="2"/>
</dbReference>
<evidence type="ECO:0000256" key="5">
    <source>
        <dbReference type="ARBA" id="ARBA00023268"/>
    </source>
</evidence>
<evidence type="ECO:0000313" key="8">
    <source>
        <dbReference type="EMBL" id="KAG2226384.1"/>
    </source>
</evidence>
<evidence type="ECO:0000256" key="4">
    <source>
        <dbReference type="ARBA" id="ARBA00022759"/>
    </source>
</evidence>
<dbReference type="EMBL" id="JAEPRB010000017">
    <property type="protein sequence ID" value="KAG2226384.1"/>
    <property type="molecule type" value="Genomic_DNA"/>
</dbReference>
<keyword evidence="4" id="KW-0255">Endonuclease</keyword>
<keyword evidence="1" id="KW-0808">Transferase</keyword>
<feature type="domain" description="Reverse transcriptase" evidence="6">
    <location>
        <begin position="274"/>
        <end position="460"/>
    </location>
</feature>
<dbReference type="PANTHER" id="PTHR37984:SF5">
    <property type="entry name" value="PROTEIN NYNRIN-LIKE"/>
    <property type="match status" value="1"/>
</dbReference>
<evidence type="ECO:0000256" key="2">
    <source>
        <dbReference type="ARBA" id="ARBA00022695"/>
    </source>
</evidence>
<protein>
    <recommendedName>
        <fullName evidence="10">Reverse transcriptase</fullName>
    </recommendedName>
</protein>
<dbReference type="InterPro" id="IPR001584">
    <property type="entry name" value="Integrase_cat-core"/>
</dbReference>
<dbReference type="Gene3D" id="2.40.70.10">
    <property type="entry name" value="Acid Proteases"/>
    <property type="match status" value="1"/>
</dbReference>
<dbReference type="InterPro" id="IPR021109">
    <property type="entry name" value="Peptidase_aspartic_dom_sf"/>
</dbReference>
<dbReference type="Gene3D" id="3.10.10.10">
    <property type="entry name" value="HIV Type 1 Reverse Transcriptase, subunit A, domain 1"/>
    <property type="match status" value="1"/>
</dbReference>
<evidence type="ECO:0008006" key="10">
    <source>
        <dbReference type="Google" id="ProtNLM"/>
    </source>
</evidence>
<evidence type="ECO:0000313" key="9">
    <source>
        <dbReference type="Proteomes" id="UP000646827"/>
    </source>
</evidence>
<dbReference type="CDD" id="cd01647">
    <property type="entry name" value="RT_LTR"/>
    <property type="match status" value="1"/>
</dbReference>
<keyword evidence="4" id="KW-0378">Hydrolase</keyword>
<dbReference type="Pfam" id="PF17919">
    <property type="entry name" value="RT_RNaseH_2"/>
    <property type="match status" value="1"/>
</dbReference>
<dbReference type="OrthoDB" id="2232212at2759"/>
<sequence length="1154" mass="132229">MVQPVSSVVPEGDLINLSDDHNAESSVLQQTLEEDRKYFDSLLSIKETDLPLYLMLCNGCSVNVMVDSGASGCYVAPRIAAGLSTRLVPNREVETAGGHVLAINQQVTLPLDAQGYKHQTDAYILDTKFDIILGRDWLKQVQPIPDWDLDTWKISKNGQDYILRPLHTRQVPELAYLISHRQVQRLERRKRIDDMFVCYVHPNNNNDGIALTHDGEKLMAEFPDVFQDTLPGLPPDRGIEHIIDTGDTAPISRPPYKMSPLELDELKRQLKELLDLRLIRPSSSPWGAPVLFVRKAGDPSSGTPPALRLCIDYRATNRVTKRIDVPLPRIDECLERLHGMKYFSKLDLKSGYHQLKIREEDVEKTAFNTRYGSFEWLVLSFGLKNSPSVFQKWMNKVLGDCLDKFAMVYLDDILIMSPTREDHERHVREVLRRFQENKIIANKKKCEFFKTELDFVGYQVTAAGILPSKKKVKAIQDWPICKNVQEVRQFIGLASHFRRWIRGFSSLSSVLTDLTKGTGIKKRSIAWTPECQAAFDEIKTRLCDAPILVAPNPEEPYVIEVDSSDFAVGGVLLQKGSDGHLHPLAYESKKLSTAERNYPAQERELLAILHALRTWRCFVDGRRYTVFSDHHPLKYFRTQTKPTPRLTRWIAELELYDPDIQYKPGRDNHVPDLLSRRDGSACITQEQSMEPEFLYAVQSIQESDWPMFYALDEDKWPPMYKDLLSKHKDKFVVRNQQVFRLVKNGNQIQEVRFVLFVRRADLVQDFHKSVGHAGNLTVFDLMRNRWWWPDMRSDIQGWLAACPPCQLAANADRKIHHAPMKPLAVPPAFSRWHLDFVGELPTTVNGNRWLLVAVDYATNWTIARAVPDATGEAIANFIYEEIVLPFSCPHEILTDRGANFMSKVLNLYLGRLQVNHLLTSAFHARTNSKVERTNAILKQMLRKFAHGEIHRWDQFVQPAVFACRVRKHRTHGYSPYFLVYGVDPKLPGDILPPFLQVKEQEPQESAVAKGRAREVRQLRQARMLAEQKLTANAAKDKAKWDAILKPQKFSVGDHVLMRHENRLSLEYNWKGPFQVLAVNLDTDVYQLQDLNGQIYRSWVHTDRLRPIHVNSTVPTTPWFHPTAVRAAARAELKAAGHIAMLFEDVQPSGEGVLS</sequence>
<evidence type="ECO:0000256" key="1">
    <source>
        <dbReference type="ARBA" id="ARBA00022679"/>
    </source>
</evidence>
<organism evidence="8 9">
    <name type="scientific">Circinella minor</name>
    <dbReference type="NCBI Taxonomy" id="1195481"/>
    <lineage>
        <taxon>Eukaryota</taxon>
        <taxon>Fungi</taxon>
        <taxon>Fungi incertae sedis</taxon>
        <taxon>Mucoromycota</taxon>
        <taxon>Mucoromycotina</taxon>
        <taxon>Mucoromycetes</taxon>
        <taxon>Mucorales</taxon>
        <taxon>Lichtheimiaceae</taxon>
        <taxon>Circinella</taxon>
    </lineage>
</organism>
<gene>
    <name evidence="8" type="ORF">INT45_000552</name>
</gene>
<dbReference type="GO" id="GO:0004519">
    <property type="term" value="F:endonuclease activity"/>
    <property type="evidence" value="ECO:0007669"/>
    <property type="project" value="UniProtKB-KW"/>
</dbReference>
<dbReference type="Gene3D" id="2.30.30.850">
    <property type="match status" value="1"/>
</dbReference>
<dbReference type="AlphaFoldDB" id="A0A8H7SBL3"/>
<dbReference type="CDD" id="cd09274">
    <property type="entry name" value="RNase_HI_RT_Ty3"/>
    <property type="match status" value="1"/>
</dbReference>
<dbReference type="Gene3D" id="3.10.20.370">
    <property type="match status" value="1"/>
</dbReference>
<dbReference type="Pfam" id="PF13650">
    <property type="entry name" value="Asp_protease_2"/>
    <property type="match status" value="1"/>
</dbReference>